<dbReference type="GO" id="GO:0006412">
    <property type="term" value="P:translation"/>
    <property type="evidence" value="ECO:0007669"/>
    <property type="project" value="InterPro"/>
</dbReference>
<evidence type="ECO:0000313" key="8">
    <source>
        <dbReference type="RGD" id="15007249"/>
    </source>
</evidence>
<reference evidence="6" key="3">
    <citation type="submission" date="2025-05" db="UniProtKB">
        <authorList>
            <consortium name="Ensembl"/>
        </authorList>
    </citation>
    <scope>IDENTIFICATION</scope>
    <source>
        <strain evidence="6">Brown Norway</strain>
    </source>
</reference>
<reference evidence="6 7" key="2">
    <citation type="journal article" date="2004" name="Nature">
        <title>Genome sequence of the Brown Norway rat yields insights into mammalian evolution.</title>
        <authorList>
            <consortium name="Rat Genome Sequencing Project Consortium"/>
            <person name="Gibbs R.A."/>
            <person name="Weinstock G.M."/>
            <person name="Metzker M.L."/>
            <person name="Muzny D.M."/>
            <person name="Sodergren E.J."/>
            <person name="Scherer S."/>
            <person name="Scott G."/>
            <person name="Steffen D."/>
            <person name="Worley K.C."/>
            <person name="Burch P.E."/>
            <person name="Okwuonu G."/>
            <person name="Hines S."/>
            <person name="Lewis L."/>
            <person name="Deramo C."/>
            <person name="Delgado O."/>
            <person name="Dugan-Rocha S."/>
            <person name="Miner G."/>
            <person name="Morgan M."/>
            <person name="Hawes A."/>
            <person name="Gill R."/>
            <person name="Holt R.A."/>
            <person name="Adams M.D."/>
            <person name="Amanatides P.G."/>
            <person name="Baden-Tillson H."/>
            <person name="Barnstead M."/>
            <person name="Chin S."/>
            <person name="Evans C.A."/>
            <person name="Ferriera S."/>
            <person name="Fosler C."/>
            <person name="Glodek A."/>
            <person name="Gu Z."/>
            <person name="Jennings D."/>
            <person name="Kraft C.L."/>
            <person name="Nguyen T."/>
            <person name="Pfannkoch C.M."/>
            <person name="Sitter C."/>
            <person name="Sutton G.G."/>
            <person name="Venter J.C."/>
            <person name="Woodage T."/>
            <person name="Smith D."/>
            <person name="Lee H.-M."/>
            <person name="Gustafson E."/>
            <person name="Cahill P."/>
            <person name="Kana A."/>
            <person name="Doucette-Stamm L."/>
            <person name="Weinstock K."/>
            <person name="Fechtel K."/>
            <person name="Weiss R.B."/>
            <person name="Dunn D.M."/>
            <person name="Green E.D."/>
            <person name="Blakesley R.W."/>
            <person name="Bouffard G.G."/>
            <person name="De Jong P.J."/>
            <person name="Osoegawa K."/>
            <person name="Zhu B."/>
            <person name="Marra M."/>
            <person name="Schein J."/>
            <person name="Bosdet I."/>
            <person name="Fjell C."/>
            <person name="Jones S."/>
            <person name="Krzywinski M."/>
            <person name="Mathewson C."/>
            <person name="Siddiqui A."/>
            <person name="Wye N."/>
            <person name="McPherson J."/>
            <person name="Zhao S."/>
            <person name="Fraser C.M."/>
            <person name="Shetty J."/>
            <person name="Shatsman S."/>
            <person name="Geer K."/>
            <person name="Chen Y."/>
            <person name="Abramzon S."/>
            <person name="Nierman W.C."/>
            <person name="Havlak P.H."/>
            <person name="Chen R."/>
            <person name="Durbin K.J."/>
            <person name="Egan A."/>
            <person name="Ren Y."/>
            <person name="Song X.-Z."/>
            <person name="Li B."/>
            <person name="Liu Y."/>
            <person name="Qin X."/>
            <person name="Cawley S."/>
            <person name="Cooney A.J."/>
            <person name="D'Souza L.M."/>
            <person name="Martin K."/>
            <person name="Wu J.Q."/>
            <person name="Gonzalez-Garay M.L."/>
            <person name="Jackson A.R."/>
            <person name="Kalafus K.J."/>
            <person name="McLeod M.P."/>
            <person name="Milosavljevic A."/>
            <person name="Virk D."/>
            <person name="Volkov A."/>
            <person name="Wheeler D.A."/>
            <person name="Zhang Z."/>
            <person name="Bailey J.A."/>
            <person name="Eichler E.E."/>
            <person name="Tuzun E."/>
            <person name="Birney E."/>
            <person name="Mongin E."/>
            <person name="Ureta-Vidal A."/>
            <person name="Woodwark C."/>
            <person name="Zdobnov E."/>
            <person name="Bork P."/>
            <person name="Suyama M."/>
            <person name="Torrents D."/>
            <person name="Alexandersson M."/>
            <person name="Trask B.J."/>
            <person name="Young J.M."/>
            <person name="Huang H."/>
            <person name="Wang H."/>
            <person name="Xing H."/>
            <person name="Daniels S."/>
            <person name="Gietzen D."/>
            <person name="Schmidt J."/>
            <person name="Stevens K."/>
            <person name="Vitt U."/>
            <person name="Wingrove J."/>
            <person name="Camara F."/>
            <person name="Mar Alba M."/>
            <person name="Abril J.F."/>
            <person name="Guigo R."/>
            <person name="Smit A."/>
            <person name="Dubchak I."/>
            <person name="Rubin E.M."/>
            <person name="Couronne O."/>
            <person name="Poliakov A."/>
            <person name="Huebner N."/>
            <person name="Ganten D."/>
            <person name="Goesele C."/>
            <person name="Hummel O."/>
            <person name="Kreitler T."/>
            <person name="Lee Y.-A."/>
            <person name="Monti J."/>
            <person name="Schulz H."/>
            <person name="Zimdahl H."/>
            <person name="Himmelbauer H."/>
            <person name="Lehrach H."/>
            <person name="Jacob H.J."/>
            <person name="Bromberg S."/>
            <person name="Gullings-Handley J."/>
            <person name="Jensen-Seaman M.I."/>
            <person name="Kwitek A.E."/>
            <person name="Lazar J."/>
            <person name="Pasko D."/>
            <person name="Tonellato P.J."/>
            <person name="Twigger S."/>
            <person name="Ponting C.P."/>
            <person name="Duarte J.M."/>
            <person name="Rice S."/>
            <person name="Goodstadt L."/>
            <person name="Beatson S.A."/>
            <person name="Emes R.D."/>
            <person name="Winter E.E."/>
            <person name="Webber C."/>
            <person name="Brandt P."/>
            <person name="Nyakatura G."/>
            <person name="Adetobi M."/>
            <person name="Chiaromonte F."/>
            <person name="Elnitski L."/>
            <person name="Eswara P."/>
            <person name="Hardison R.C."/>
            <person name="Hou M."/>
            <person name="Kolbe D."/>
            <person name="Makova K."/>
            <person name="Miller W."/>
            <person name="Nekrutenko A."/>
            <person name="Riemer C."/>
            <person name="Schwartz S."/>
            <person name="Taylor J."/>
            <person name="Yang S."/>
            <person name="Zhang Y."/>
            <person name="Lindpaintner K."/>
            <person name="Andrews T.D."/>
            <person name="Caccamo M."/>
            <person name="Clamp M."/>
            <person name="Clarke L."/>
            <person name="Curwen V."/>
            <person name="Durbin R.M."/>
            <person name="Eyras E."/>
            <person name="Searle S.M."/>
            <person name="Cooper G.M."/>
            <person name="Batzoglou S."/>
            <person name="Brudno M."/>
            <person name="Sidow A."/>
            <person name="Stone E.A."/>
            <person name="Payseur B.A."/>
            <person name="Bourque G."/>
            <person name="Lopez-Otin C."/>
            <person name="Puente X.S."/>
            <person name="Chakrabarti K."/>
            <person name="Chatterji S."/>
            <person name="Dewey C."/>
            <person name="Pachter L."/>
            <person name="Bray N."/>
            <person name="Yap V.B."/>
            <person name="Caspi A."/>
            <person name="Tesler G."/>
            <person name="Pevzner P.A."/>
            <person name="Haussler D."/>
            <person name="Roskin K.M."/>
            <person name="Baertsch R."/>
            <person name="Clawson H."/>
            <person name="Furey T.S."/>
            <person name="Hinrichs A.S."/>
            <person name="Karolchik D."/>
            <person name="Kent W.J."/>
            <person name="Rosenbloom K.R."/>
            <person name="Trumbower H."/>
            <person name="Weirauch M."/>
            <person name="Cooper D.N."/>
            <person name="Stenson P.D."/>
            <person name="Ma B."/>
            <person name="Brent M."/>
            <person name="Arumugam M."/>
            <person name="Shteynberg D."/>
            <person name="Copley R.R."/>
            <person name="Taylor M.S."/>
            <person name="Riethman H."/>
            <person name="Mudunuri U."/>
            <person name="Peterson J."/>
            <person name="Guyer M."/>
            <person name="Felsenfeld A."/>
            <person name="Old S."/>
            <person name="Mockrin S."/>
            <person name="Collins F.S."/>
        </authorList>
    </citation>
    <scope>NUCLEOTIDE SEQUENCE [LARGE SCALE GENOMIC DNA]</scope>
    <source>
        <strain evidence="6 7">Brown Norway</strain>
    </source>
</reference>
<dbReference type="Proteomes" id="UP000002494">
    <property type="component" value="Chromosome 17"/>
</dbReference>
<dbReference type="Pfam" id="PF16205">
    <property type="entry name" value="Ribosomal_S17_N"/>
    <property type="match status" value="1"/>
</dbReference>
<organism evidence="5">
    <name type="scientific">Rattus norvegicus</name>
    <name type="common">Rat</name>
    <dbReference type="NCBI Taxonomy" id="10116"/>
    <lineage>
        <taxon>Eukaryota</taxon>
        <taxon>Metazoa</taxon>
        <taxon>Chordata</taxon>
        <taxon>Craniata</taxon>
        <taxon>Vertebrata</taxon>
        <taxon>Euteleostomi</taxon>
        <taxon>Mammalia</taxon>
        <taxon>Eutheria</taxon>
        <taxon>Euarchontoglires</taxon>
        <taxon>Glires</taxon>
        <taxon>Rodentia</taxon>
        <taxon>Myomorpha</taxon>
        <taxon>Muroidea</taxon>
        <taxon>Muridae</taxon>
        <taxon>Murinae</taxon>
        <taxon>Rattus</taxon>
    </lineage>
</organism>
<keyword evidence="2" id="KW-0689">Ribosomal protein</keyword>
<dbReference type="GO" id="GO:0019843">
    <property type="term" value="F:rRNA binding"/>
    <property type="evidence" value="ECO:0007669"/>
    <property type="project" value="UniProtKB-KW"/>
</dbReference>
<protein>
    <submittedName>
        <fullName evidence="5">LOC100169746 protein</fullName>
    </submittedName>
</protein>
<evidence type="ECO:0000256" key="1">
    <source>
        <dbReference type="ARBA" id="ARBA00022730"/>
    </source>
</evidence>
<keyword evidence="1" id="KW-0694">RNA-binding</keyword>
<dbReference type="RGD" id="15007249">
    <property type="gene designation" value="AABR07029559.1"/>
</dbReference>
<dbReference type="EMBL" id="BC158780">
    <property type="protein sequence ID" value="AAI58781.1"/>
    <property type="molecule type" value="mRNA"/>
</dbReference>
<dbReference type="STRING" id="10116.ENSRNOP00000071801"/>
<evidence type="ECO:0000313" key="6">
    <source>
        <dbReference type="Ensembl" id="ENSRNOP00000071801.1"/>
    </source>
</evidence>
<feature type="domain" description="Small ribosomal subunit protein uS17 N-terminal" evidence="4">
    <location>
        <begin position="19"/>
        <end position="58"/>
    </location>
</feature>
<name>B0BND7_RAT</name>
<keyword evidence="3" id="KW-0687">Ribonucleoprotein</keyword>
<dbReference type="InterPro" id="IPR000266">
    <property type="entry name" value="Ribosomal_uS17"/>
</dbReference>
<dbReference type="OrthoDB" id="10254436at2759"/>
<evidence type="ECO:0000256" key="2">
    <source>
        <dbReference type="ARBA" id="ARBA00022980"/>
    </source>
</evidence>
<gene>
    <name evidence="6 8" type="primary">AABR07029559.1</name>
    <name evidence="5" type="synonym">LOC100169746</name>
</gene>
<dbReference type="GO" id="GO:0005840">
    <property type="term" value="C:ribosome"/>
    <property type="evidence" value="ECO:0007669"/>
    <property type="project" value="UniProtKB-KW"/>
</dbReference>
<dbReference type="GO" id="GO:0003735">
    <property type="term" value="F:structural constituent of ribosome"/>
    <property type="evidence" value="ECO:0007669"/>
    <property type="project" value="InterPro"/>
</dbReference>
<dbReference type="Bgee" id="ENSRNOG00000052567">
    <property type="expression patterns" value="Expressed in testis"/>
</dbReference>
<evidence type="ECO:0000313" key="7">
    <source>
        <dbReference type="Proteomes" id="UP000002494"/>
    </source>
</evidence>
<dbReference type="PANTHER" id="PTHR10744">
    <property type="entry name" value="40S RIBOSOMAL PROTEIN S11 FAMILY MEMBER"/>
    <property type="match status" value="1"/>
</dbReference>
<keyword evidence="1" id="KW-0699">rRNA-binding</keyword>
<dbReference type="GeneTree" id="ENSGT01140000284652"/>
<dbReference type="Gene3D" id="2.40.50.1000">
    <property type="match status" value="1"/>
</dbReference>
<proteinExistence type="evidence at transcript level"/>
<evidence type="ECO:0000256" key="3">
    <source>
        <dbReference type="ARBA" id="ARBA00023274"/>
    </source>
</evidence>
<dbReference type="PANTHER" id="PTHR10744:SF54">
    <property type="entry name" value="40S RIBOSOMAL PROTEIN S11 N-TERMINAL DOMAIN-CONTAINING PROTEIN"/>
    <property type="match status" value="1"/>
</dbReference>
<reference evidence="5" key="1">
    <citation type="journal article" date="2004" name="Genome Res.">
        <title>The status, quality, and expansion of the NIH full-length cDNA project: the Mammalian Gene Collection (MGC).</title>
        <authorList>
            <consortium name="The MGC Project Team"/>
            <person name="Gerhard D.S."/>
            <person name="Wagner L."/>
            <person name="Feingold E.A."/>
            <person name="Shenmen C.M."/>
            <person name="Grouse L.H."/>
            <person name="Schuler G."/>
            <person name="Klein S.L."/>
            <person name="Old S."/>
            <person name="Rasooly R."/>
            <person name="Good P."/>
            <person name="Guyer M."/>
            <person name="Peck A.M."/>
            <person name="Derge J.G."/>
            <person name="Lipman D."/>
            <person name="Collins F.S."/>
            <person name="Jang W."/>
            <person name="Sherry S."/>
            <person name="Feolo M."/>
            <person name="Misquitta L."/>
            <person name="Lee E."/>
            <person name="Rotmistrovsky K."/>
            <person name="Greenhut S.F."/>
            <person name="Schaefer C.F."/>
            <person name="Buetow K."/>
            <person name="Bonner T.I."/>
            <person name="Haussler D."/>
            <person name="Kent J."/>
            <person name="Kiekhaus M."/>
            <person name="Furey T."/>
            <person name="Brent M."/>
            <person name="Prange C."/>
            <person name="Schreiber K."/>
            <person name="Shapiro N."/>
            <person name="Bhat N.K."/>
            <person name="Hopkins R.F."/>
            <person name="Hsie F."/>
            <person name="Driscoll T."/>
            <person name="Soares M.B."/>
            <person name="Casavant T.L."/>
            <person name="Scheetz T.E."/>
            <person name="Brown-stein M.J."/>
            <person name="Usdin T.B."/>
            <person name="Toshiyuki S."/>
            <person name="Carninci P."/>
            <person name="Piao Y."/>
            <person name="Dudekula D.B."/>
            <person name="Ko M.S."/>
            <person name="Kawakami K."/>
            <person name="Suzuki Y."/>
            <person name="Sugano S."/>
            <person name="Gruber C.E."/>
            <person name="Smith M.R."/>
            <person name="Simmons B."/>
            <person name="Moore T."/>
            <person name="Waterman R."/>
            <person name="Johnson S.L."/>
            <person name="Ruan Y."/>
            <person name="Wei C.L."/>
            <person name="Mathavan S."/>
            <person name="Gunaratne P.H."/>
            <person name="Wu J."/>
            <person name="Garcia A.M."/>
            <person name="Hulyk S.W."/>
            <person name="Fuh E."/>
            <person name="Yuan Y."/>
            <person name="Sneed A."/>
            <person name="Kowis C."/>
            <person name="Hodgson A."/>
            <person name="Muzny D.M."/>
            <person name="McPherson J."/>
            <person name="Gibbs R.A."/>
            <person name="Fahey J."/>
            <person name="Helton E."/>
            <person name="Ketteman M."/>
            <person name="Madan A."/>
            <person name="Rodrigues S."/>
            <person name="Sanchez A."/>
            <person name="Whiting M."/>
            <person name="Madari A."/>
            <person name="Young A.C."/>
            <person name="Wetherby K.D."/>
            <person name="Granite S.J."/>
            <person name="Kwong P.N."/>
            <person name="Brinkley C.P."/>
            <person name="Pearson R.L."/>
            <person name="Bouffard G.G."/>
            <person name="Blakesly R.W."/>
            <person name="Green E.D."/>
            <person name="Dickson M.C."/>
            <person name="Rodriguez A.C."/>
            <person name="Grimwood J."/>
            <person name="Schmutz J."/>
            <person name="Myers R.M."/>
            <person name="Butterfield Y.S."/>
            <person name="Griffith M."/>
            <person name="Griffith O.L."/>
            <person name="Krzywinski M.I."/>
            <person name="Liao N."/>
            <person name="Morin R."/>
            <person name="Morrin R."/>
            <person name="Palmquist D."/>
            <person name="Petrescu A.S."/>
            <person name="Skalska U."/>
            <person name="Smailus D.E."/>
            <person name="Stott J.M."/>
            <person name="Schnerch A."/>
            <person name="Schein J.E."/>
            <person name="Jones S.J."/>
            <person name="Holt R.A."/>
            <person name="Baross A."/>
            <person name="Marra M.A."/>
            <person name="Clifton S."/>
            <person name="Makowski K.A."/>
            <person name="Bosak S."/>
            <person name="Malek J."/>
        </authorList>
    </citation>
    <scope>NUCLEOTIDE SEQUENCE [LARGE SCALE MRNA]</scope>
    <source>
        <tissue evidence="5">Testis</tissue>
    </source>
</reference>
<dbReference type="AGR" id="RGD:15007249"/>
<accession>B0BND7</accession>
<evidence type="ECO:0000313" key="5">
    <source>
        <dbReference type="EMBL" id="AAI58781.1"/>
    </source>
</evidence>
<dbReference type="AlphaFoldDB" id="B0BND7"/>
<dbReference type="Ensembl" id="ENSRNOT00000084710.3">
    <property type="protein sequence ID" value="ENSRNOP00000071801.1"/>
    <property type="gene ID" value="ENSRNOG00000052567.3"/>
</dbReference>
<dbReference type="InterPro" id="IPR032440">
    <property type="entry name" value="Ribosomal_uS17_N"/>
</dbReference>
<dbReference type="HOGENOM" id="CLU_2621438_0_0_1"/>
<sequence>MIFQTRSRFCWEKLARVPLIFYKNISLGFKTHQETVEGSYIDKKCSFIVNVSIRGQIFSGIMTKMKIQRTIAIHYIQK</sequence>
<dbReference type="GO" id="GO:1990904">
    <property type="term" value="C:ribonucleoprotein complex"/>
    <property type="evidence" value="ECO:0007669"/>
    <property type="project" value="UniProtKB-KW"/>
</dbReference>
<keyword evidence="7" id="KW-1185">Reference proteome</keyword>
<evidence type="ECO:0000259" key="4">
    <source>
        <dbReference type="Pfam" id="PF16205"/>
    </source>
</evidence>